<name>A0A1B8P090_HALEL</name>
<evidence type="ECO:0000313" key="1">
    <source>
        <dbReference type="EMBL" id="OBX35648.1"/>
    </source>
</evidence>
<dbReference type="InterPro" id="IPR036388">
    <property type="entry name" value="WH-like_DNA-bd_sf"/>
</dbReference>
<dbReference type="AlphaFoldDB" id="A0A1B8P090"/>
<sequence>MIARMDELLKHWADQHRGQGMRQCSPIGKLVEFGGIPPRSSGPKGSRDPLNLGEMDELAWQIEQALQQLDDRHQVLAHEHYRWNGYSDEKARRLGIARRTYYDRLDRLHEALQSVLGNQLRKQARS</sequence>
<dbReference type="PATRIC" id="fig|2746.7.peg.4869"/>
<accession>A0A1B8P090</accession>
<comment type="caution">
    <text evidence="1">The sequence shown here is derived from an EMBL/GenBank/DDBJ whole genome shotgun (WGS) entry which is preliminary data.</text>
</comment>
<protein>
    <submittedName>
        <fullName evidence="1">Uncharacterized protein</fullName>
    </submittedName>
</protein>
<dbReference type="EMBL" id="MAJD01000002">
    <property type="protein sequence ID" value="OBX35648.1"/>
    <property type="molecule type" value="Genomic_DNA"/>
</dbReference>
<dbReference type="Gene3D" id="1.10.10.10">
    <property type="entry name" value="Winged helix-like DNA-binding domain superfamily/Winged helix DNA-binding domain"/>
    <property type="match status" value="1"/>
</dbReference>
<evidence type="ECO:0000313" key="2">
    <source>
        <dbReference type="Proteomes" id="UP000092504"/>
    </source>
</evidence>
<organism evidence="1 2">
    <name type="scientific">Halomonas elongata</name>
    <dbReference type="NCBI Taxonomy" id="2746"/>
    <lineage>
        <taxon>Bacteria</taxon>
        <taxon>Pseudomonadati</taxon>
        <taxon>Pseudomonadota</taxon>
        <taxon>Gammaproteobacteria</taxon>
        <taxon>Oceanospirillales</taxon>
        <taxon>Halomonadaceae</taxon>
        <taxon>Halomonas</taxon>
    </lineage>
</organism>
<proteinExistence type="predicted"/>
<dbReference type="Proteomes" id="UP000092504">
    <property type="component" value="Unassembled WGS sequence"/>
</dbReference>
<gene>
    <name evidence="1" type="ORF">A8U91_04722</name>
</gene>
<reference evidence="1 2" key="1">
    <citation type="submission" date="2016-06" db="EMBL/GenBank/DDBJ databases">
        <title>Genome sequence of halotolerant plant growth promoting strain of Halomonas elongata HEK1 isolated from salterns of Rann of Kutch, Gujarat, India.</title>
        <authorList>
            <person name="Gaba S."/>
            <person name="Singh R.N."/>
            <person name="Abrol S."/>
            <person name="Kaushik R."/>
            <person name="Saxena A.K."/>
        </authorList>
    </citation>
    <scope>NUCLEOTIDE SEQUENCE [LARGE SCALE GENOMIC DNA]</scope>
    <source>
        <strain evidence="1 2">HEK1</strain>
    </source>
</reference>